<dbReference type="OrthoDB" id="9816469at2"/>
<dbReference type="PROSITE" id="PS50043">
    <property type="entry name" value="HTH_LUXR_2"/>
    <property type="match status" value="1"/>
</dbReference>
<dbReference type="GO" id="GO:0003677">
    <property type="term" value="F:DNA binding"/>
    <property type="evidence" value="ECO:0007669"/>
    <property type="project" value="UniProtKB-KW"/>
</dbReference>
<dbReference type="CDD" id="cd17535">
    <property type="entry name" value="REC_NarL-like"/>
    <property type="match status" value="1"/>
</dbReference>
<evidence type="ECO:0000256" key="3">
    <source>
        <dbReference type="ARBA" id="ARBA00023015"/>
    </source>
</evidence>
<dbReference type="Gene3D" id="3.40.50.2300">
    <property type="match status" value="1"/>
</dbReference>
<feature type="domain" description="HTH luxR-type" evidence="7">
    <location>
        <begin position="142"/>
        <end position="207"/>
    </location>
</feature>
<keyword evidence="1 6" id="KW-0597">Phosphoprotein</keyword>
<accession>A0A5E4ZDK5</accession>
<dbReference type="CDD" id="cd06170">
    <property type="entry name" value="LuxR_C_like"/>
    <property type="match status" value="1"/>
</dbReference>
<dbReference type="SUPFAM" id="SSF52172">
    <property type="entry name" value="CheY-like"/>
    <property type="match status" value="1"/>
</dbReference>
<evidence type="ECO:0000256" key="6">
    <source>
        <dbReference type="PROSITE-ProRule" id="PRU00169"/>
    </source>
</evidence>
<name>A0A5E4ZDK5_9BURK</name>
<evidence type="ECO:0000313" key="9">
    <source>
        <dbReference type="EMBL" id="VVE59164.1"/>
    </source>
</evidence>
<organism evidence="9 10">
    <name type="scientific">Pandoraea terrae</name>
    <dbReference type="NCBI Taxonomy" id="1537710"/>
    <lineage>
        <taxon>Bacteria</taxon>
        <taxon>Pseudomonadati</taxon>
        <taxon>Pseudomonadota</taxon>
        <taxon>Betaproteobacteria</taxon>
        <taxon>Burkholderiales</taxon>
        <taxon>Burkholderiaceae</taxon>
        <taxon>Pandoraea</taxon>
    </lineage>
</organism>
<evidence type="ECO:0000313" key="10">
    <source>
        <dbReference type="Proteomes" id="UP000414233"/>
    </source>
</evidence>
<evidence type="ECO:0000259" key="7">
    <source>
        <dbReference type="PROSITE" id="PS50043"/>
    </source>
</evidence>
<evidence type="ECO:0000256" key="2">
    <source>
        <dbReference type="ARBA" id="ARBA00023012"/>
    </source>
</evidence>
<keyword evidence="3" id="KW-0805">Transcription regulation</keyword>
<dbReference type="Proteomes" id="UP000414233">
    <property type="component" value="Unassembled WGS sequence"/>
</dbReference>
<dbReference type="InterPro" id="IPR058245">
    <property type="entry name" value="NreC/VraR/RcsB-like_REC"/>
</dbReference>
<dbReference type="InterPro" id="IPR000792">
    <property type="entry name" value="Tscrpt_reg_LuxR_C"/>
</dbReference>
<dbReference type="PANTHER" id="PTHR43214:SF3">
    <property type="entry name" value="RESPONSE REGULATOR UVRY"/>
    <property type="match status" value="1"/>
</dbReference>
<dbReference type="Pfam" id="PF00072">
    <property type="entry name" value="Response_reg"/>
    <property type="match status" value="1"/>
</dbReference>
<dbReference type="NCBIfam" id="NF011896">
    <property type="entry name" value="PRK15369.1"/>
    <property type="match status" value="1"/>
</dbReference>
<keyword evidence="10" id="KW-1185">Reference proteome</keyword>
<dbReference type="PROSITE" id="PS00622">
    <property type="entry name" value="HTH_LUXR_1"/>
    <property type="match status" value="1"/>
</dbReference>
<sequence>MANEMGVVIVEDHCLLADGLCQLFERVLNWRVLARVENGLEVYRACQTHQPDLVVLDLGLPGMDGVEVIRQCRQRWPALKIVVHSACGDIRRARGALDAGALSYVLKSSRHETMLTAARLAVAGRTFVDPALMASGSTHKLEVAGADALTHRELQVLKLIAEGHRNRDVAEALSISVKTVETHRLNLMRKIDAHSVADVVNSAHRLGLIV</sequence>
<dbReference type="InterPro" id="IPR016032">
    <property type="entry name" value="Sig_transdc_resp-reg_C-effctor"/>
</dbReference>
<keyword evidence="5" id="KW-0804">Transcription</keyword>
<dbReference type="RefSeq" id="WP_150700112.1">
    <property type="nucleotide sequence ID" value="NZ_CABPRZ010000040.1"/>
</dbReference>
<evidence type="ECO:0000256" key="1">
    <source>
        <dbReference type="ARBA" id="ARBA00022553"/>
    </source>
</evidence>
<keyword evidence="4 9" id="KW-0238">DNA-binding</keyword>
<reference evidence="9 10" key="1">
    <citation type="submission" date="2019-08" db="EMBL/GenBank/DDBJ databases">
        <authorList>
            <person name="Peeters C."/>
        </authorList>
    </citation>
    <scope>NUCLEOTIDE SEQUENCE [LARGE SCALE GENOMIC DNA]</scope>
    <source>
        <strain evidence="9 10">LMG 30175</strain>
    </source>
</reference>
<dbReference type="PROSITE" id="PS50110">
    <property type="entry name" value="RESPONSE_REGULATORY"/>
    <property type="match status" value="1"/>
</dbReference>
<dbReference type="SUPFAM" id="SSF46894">
    <property type="entry name" value="C-terminal effector domain of the bipartite response regulators"/>
    <property type="match status" value="1"/>
</dbReference>
<dbReference type="GO" id="GO:0000160">
    <property type="term" value="P:phosphorelay signal transduction system"/>
    <property type="evidence" value="ECO:0007669"/>
    <property type="project" value="UniProtKB-KW"/>
</dbReference>
<feature type="modified residue" description="4-aspartylphosphate" evidence="6">
    <location>
        <position position="57"/>
    </location>
</feature>
<dbReference type="GO" id="GO:0006355">
    <property type="term" value="P:regulation of DNA-templated transcription"/>
    <property type="evidence" value="ECO:0007669"/>
    <property type="project" value="InterPro"/>
</dbReference>
<protein>
    <submittedName>
        <fullName evidence="9">DNA-binding response regulator</fullName>
    </submittedName>
</protein>
<evidence type="ECO:0000256" key="5">
    <source>
        <dbReference type="ARBA" id="ARBA00023163"/>
    </source>
</evidence>
<dbReference type="PRINTS" id="PR00038">
    <property type="entry name" value="HTHLUXR"/>
</dbReference>
<dbReference type="PANTHER" id="PTHR43214">
    <property type="entry name" value="TWO-COMPONENT RESPONSE REGULATOR"/>
    <property type="match status" value="1"/>
</dbReference>
<evidence type="ECO:0000259" key="8">
    <source>
        <dbReference type="PROSITE" id="PS50110"/>
    </source>
</evidence>
<proteinExistence type="predicted"/>
<dbReference type="InterPro" id="IPR001789">
    <property type="entry name" value="Sig_transdc_resp-reg_receiver"/>
</dbReference>
<dbReference type="SMART" id="SM00448">
    <property type="entry name" value="REC"/>
    <property type="match status" value="1"/>
</dbReference>
<dbReference type="SMART" id="SM00421">
    <property type="entry name" value="HTH_LUXR"/>
    <property type="match status" value="1"/>
</dbReference>
<feature type="domain" description="Response regulatory" evidence="8">
    <location>
        <begin position="6"/>
        <end position="122"/>
    </location>
</feature>
<dbReference type="AlphaFoldDB" id="A0A5E4ZDK5"/>
<dbReference type="InterPro" id="IPR039420">
    <property type="entry name" value="WalR-like"/>
</dbReference>
<dbReference type="Pfam" id="PF00196">
    <property type="entry name" value="GerE"/>
    <property type="match status" value="1"/>
</dbReference>
<gene>
    <name evidence="9" type="ORF">PTE30175_05391</name>
</gene>
<dbReference type="InterPro" id="IPR011006">
    <property type="entry name" value="CheY-like_superfamily"/>
</dbReference>
<evidence type="ECO:0000256" key="4">
    <source>
        <dbReference type="ARBA" id="ARBA00023125"/>
    </source>
</evidence>
<keyword evidence="2" id="KW-0902">Two-component regulatory system</keyword>
<dbReference type="EMBL" id="CABPRZ010000040">
    <property type="protein sequence ID" value="VVE59164.1"/>
    <property type="molecule type" value="Genomic_DNA"/>
</dbReference>